<proteinExistence type="predicted"/>
<protein>
    <submittedName>
        <fullName evidence="1">Uncharacterized protein</fullName>
    </submittedName>
</protein>
<sequence>MAQYNDLVAFMNQPVEIQLADGTTQVGIVESVDQETVFLKPLDTNGTQAEQPEMRDSRFIGPFFPGAFLGGFAGGLLGVGLGNIVGVRPGPWWGACGPGPCGPWGPGGWGPGPWGPGPWGPRPW</sequence>
<reference evidence="1 2" key="1">
    <citation type="submission" date="2021-01" db="EMBL/GenBank/DDBJ databases">
        <title>Genomic Encyclopedia of Type Strains, Phase IV (KMG-IV): sequencing the most valuable type-strain genomes for metagenomic binning, comparative biology and taxonomic classification.</title>
        <authorList>
            <person name="Goeker M."/>
        </authorList>
    </citation>
    <scope>NUCLEOTIDE SEQUENCE [LARGE SCALE GENOMIC DNA]</scope>
    <source>
        <strain evidence="1 2">DSM 100968</strain>
    </source>
</reference>
<dbReference type="RefSeq" id="WP_205007388.1">
    <property type="nucleotide sequence ID" value="NZ_CBCRXA010000024.1"/>
</dbReference>
<comment type="caution">
    <text evidence="1">The sequence shown here is derived from an EMBL/GenBank/DDBJ whole genome shotgun (WGS) entry which is preliminary data.</text>
</comment>
<gene>
    <name evidence="1" type="ORF">JOC27_002301</name>
</gene>
<dbReference type="EMBL" id="JAFBEV010000025">
    <property type="protein sequence ID" value="MBM7658838.1"/>
    <property type="molecule type" value="Genomic_DNA"/>
</dbReference>
<evidence type="ECO:0000313" key="1">
    <source>
        <dbReference type="EMBL" id="MBM7658838.1"/>
    </source>
</evidence>
<evidence type="ECO:0000313" key="2">
    <source>
        <dbReference type="Proteomes" id="UP000823201"/>
    </source>
</evidence>
<name>A0ABS2QAL9_9BACL</name>
<dbReference type="Proteomes" id="UP000823201">
    <property type="component" value="Unassembled WGS sequence"/>
</dbReference>
<keyword evidence="2" id="KW-1185">Reference proteome</keyword>
<accession>A0ABS2QAL9</accession>
<organism evidence="1 2">
    <name type="scientific">Sporolactobacillus spathodeae</name>
    <dbReference type="NCBI Taxonomy" id="1465502"/>
    <lineage>
        <taxon>Bacteria</taxon>
        <taxon>Bacillati</taxon>
        <taxon>Bacillota</taxon>
        <taxon>Bacilli</taxon>
        <taxon>Bacillales</taxon>
        <taxon>Sporolactobacillaceae</taxon>
        <taxon>Sporolactobacillus</taxon>
    </lineage>
</organism>